<dbReference type="Pfam" id="PF02826">
    <property type="entry name" value="2-Hacid_dh_C"/>
    <property type="match status" value="1"/>
</dbReference>
<feature type="domain" description="D-isomer specific 2-hydroxyacid dehydrogenase catalytic" evidence="5">
    <location>
        <begin position="20"/>
        <end position="317"/>
    </location>
</feature>
<feature type="domain" description="D-isomer specific 2-hydroxyacid dehydrogenase NAD-binding" evidence="6">
    <location>
        <begin position="107"/>
        <end position="287"/>
    </location>
</feature>
<sequence length="321" mass="34595">MKIVVLDGYTLNPGDLDWNVFEGFGELEVYERTSPDQLLDRARGAEILLSNKTVIGENALDQLPGLQYIGVLATGYNVIDVNAAAKRGIVVSNIPSYGTSSVAQFTFALLLELCHRAGLHSDAVRDGEWGRSADWCFTKSSLIELSGKTLGIIGFGLIGQQTARIAQAFGMRIAVPDRGKPLPAEFGDARALSMERLFAESDVLSLHCPLTADTKGIVNRDTLRLMKKSALLVNTARGPLINDQDLADALNEGIIAGAALDVLSEEPPRTANPLIGARNCLITPHIAWSTREARTRLMETAADNVNCFLQGKPQNVVSPAL</sequence>
<dbReference type="InterPro" id="IPR036291">
    <property type="entry name" value="NAD(P)-bd_dom_sf"/>
</dbReference>
<evidence type="ECO:0000259" key="5">
    <source>
        <dbReference type="Pfam" id="PF00389"/>
    </source>
</evidence>
<dbReference type="SUPFAM" id="SSF52283">
    <property type="entry name" value="Formate/glycerate dehydrogenase catalytic domain-like"/>
    <property type="match status" value="1"/>
</dbReference>
<accession>A0A4Q9E023</accession>
<organism evidence="7 8">
    <name type="scientific">Paenibacillus thalictri</name>
    <dbReference type="NCBI Taxonomy" id="2527873"/>
    <lineage>
        <taxon>Bacteria</taxon>
        <taxon>Bacillati</taxon>
        <taxon>Bacillota</taxon>
        <taxon>Bacilli</taxon>
        <taxon>Bacillales</taxon>
        <taxon>Paenibacillaceae</taxon>
        <taxon>Paenibacillus</taxon>
    </lineage>
</organism>
<evidence type="ECO:0000259" key="6">
    <source>
        <dbReference type="Pfam" id="PF02826"/>
    </source>
</evidence>
<evidence type="ECO:0000256" key="4">
    <source>
        <dbReference type="RuleBase" id="RU003719"/>
    </source>
</evidence>
<protein>
    <submittedName>
        <fullName evidence="7">D-2-hydroxyacid dehydrogenase</fullName>
    </submittedName>
</protein>
<dbReference type="AlphaFoldDB" id="A0A4Q9E023"/>
<dbReference type="GO" id="GO:0051287">
    <property type="term" value="F:NAD binding"/>
    <property type="evidence" value="ECO:0007669"/>
    <property type="project" value="InterPro"/>
</dbReference>
<dbReference type="GO" id="GO:0016616">
    <property type="term" value="F:oxidoreductase activity, acting on the CH-OH group of donors, NAD or NADP as acceptor"/>
    <property type="evidence" value="ECO:0007669"/>
    <property type="project" value="InterPro"/>
</dbReference>
<comment type="caution">
    <text evidence="7">The sequence shown here is derived from an EMBL/GenBank/DDBJ whole genome shotgun (WGS) entry which is preliminary data.</text>
</comment>
<dbReference type="Pfam" id="PF00389">
    <property type="entry name" value="2-Hacid_dh"/>
    <property type="match status" value="1"/>
</dbReference>
<dbReference type="PANTHER" id="PTHR43761">
    <property type="entry name" value="D-ISOMER SPECIFIC 2-HYDROXYACID DEHYDROGENASE FAMILY PROTEIN (AFU_ORTHOLOGUE AFUA_1G13630)"/>
    <property type="match status" value="1"/>
</dbReference>
<name>A0A4Q9E023_9BACL</name>
<reference evidence="7 8" key="1">
    <citation type="submission" date="2019-02" db="EMBL/GenBank/DDBJ databases">
        <title>Paenibacillus sp. nov., isolated from surface-sterilized tissue of Thalictrum simplex L.</title>
        <authorList>
            <person name="Tuo L."/>
        </authorList>
    </citation>
    <scope>NUCLEOTIDE SEQUENCE [LARGE SCALE GENOMIC DNA]</scope>
    <source>
        <strain evidence="7 8">N2SHLJ1</strain>
    </source>
</reference>
<dbReference type="InterPro" id="IPR050418">
    <property type="entry name" value="D-iso_2-hydroxyacid_DH_PdxB"/>
</dbReference>
<dbReference type="EMBL" id="SIRE01000002">
    <property type="protein sequence ID" value="TBL81558.1"/>
    <property type="molecule type" value="Genomic_DNA"/>
</dbReference>
<dbReference type="PROSITE" id="PS00671">
    <property type="entry name" value="D_2_HYDROXYACID_DH_3"/>
    <property type="match status" value="1"/>
</dbReference>
<dbReference type="Proteomes" id="UP000293142">
    <property type="component" value="Unassembled WGS sequence"/>
</dbReference>
<evidence type="ECO:0000313" key="8">
    <source>
        <dbReference type="Proteomes" id="UP000293142"/>
    </source>
</evidence>
<dbReference type="OrthoDB" id="9805416at2"/>
<evidence type="ECO:0000313" key="7">
    <source>
        <dbReference type="EMBL" id="TBL81558.1"/>
    </source>
</evidence>
<proteinExistence type="inferred from homology"/>
<dbReference type="InterPro" id="IPR006140">
    <property type="entry name" value="D-isomer_DH_NAD-bd"/>
</dbReference>
<keyword evidence="8" id="KW-1185">Reference proteome</keyword>
<dbReference type="InterPro" id="IPR029753">
    <property type="entry name" value="D-isomer_DH_CS"/>
</dbReference>
<dbReference type="FunFam" id="3.40.50.720:FF:000203">
    <property type="entry name" value="D-3-phosphoglycerate dehydrogenase (SerA)"/>
    <property type="match status" value="1"/>
</dbReference>
<dbReference type="CDD" id="cd12162">
    <property type="entry name" value="2-Hacid_dh_4"/>
    <property type="match status" value="1"/>
</dbReference>
<evidence type="ECO:0000256" key="2">
    <source>
        <dbReference type="ARBA" id="ARBA00023002"/>
    </source>
</evidence>
<evidence type="ECO:0000256" key="1">
    <source>
        <dbReference type="ARBA" id="ARBA00005854"/>
    </source>
</evidence>
<keyword evidence="3" id="KW-0520">NAD</keyword>
<dbReference type="PANTHER" id="PTHR43761:SF1">
    <property type="entry name" value="D-ISOMER SPECIFIC 2-HYDROXYACID DEHYDROGENASE CATALYTIC DOMAIN-CONTAINING PROTEIN-RELATED"/>
    <property type="match status" value="1"/>
</dbReference>
<dbReference type="RefSeq" id="WP_131011343.1">
    <property type="nucleotide sequence ID" value="NZ_SIRE01000002.1"/>
</dbReference>
<dbReference type="InterPro" id="IPR006139">
    <property type="entry name" value="D-isomer_2_OHA_DH_cat_dom"/>
</dbReference>
<keyword evidence="2 4" id="KW-0560">Oxidoreductase</keyword>
<comment type="similarity">
    <text evidence="1 4">Belongs to the D-isomer specific 2-hydroxyacid dehydrogenase family.</text>
</comment>
<dbReference type="PROSITE" id="PS00670">
    <property type="entry name" value="D_2_HYDROXYACID_DH_2"/>
    <property type="match status" value="1"/>
</dbReference>
<evidence type="ECO:0000256" key="3">
    <source>
        <dbReference type="ARBA" id="ARBA00023027"/>
    </source>
</evidence>
<dbReference type="SUPFAM" id="SSF51735">
    <property type="entry name" value="NAD(P)-binding Rossmann-fold domains"/>
    <property type="match status" value="1"/>
</dbReference>
<gene>
    <name evidence="7" type="ORF">EYB31_00655</name>
</gene>
<dbReference type="Gene3D" id="3.40.50.720">
    <property type="entry name" value="NAD(P)-binding Rossmann-like Domain"/>
    <property type="match status" value="2"/>
</dbReference>